<dbReference type="EMBL" id="ACOU01000003">
    <property type="protein sequence ID" value="EKX73310.1"/>
    <property type="molecule type" value="Genomic_DNA"/>
</dbReference>
<name>L1LDJ7_THEEQ</name>
<dbReference type="InterPro" id="IPR036390">
    <property type="entry name" value="WH_DNA-bd_sf"/>
</dbReference>
<proteinExistence type="predicted"/>
<dbReference type="SUPFAM" id="SSF46785">
    <property type="entry name" value="Winged helix' DNA-binding domain"/>
    <property type="match status" value="1"/>
</dbReference>
<dbReference type="VEuPathDB" id="PiroplasmaDB:BEWA_053650"/>
<evidence type="ECO:0000313" key="1">
    <source>
        <dbReference type="EMBL" id="EKX73310.1"/>
    </source>
</evidence>
<dbReference type="RefSeq" id="XP_004832762.1">
    <property type="nucleotide sequence ID" value="XM_004832705.1"/>
</dbReference>
<dbReference type="Gene3D" id="1.10.10.570">
    <property type="entry name" value="Winged helix' DNA-binding domain. Chain C. Domain 1"/>
    <property type="match status" value="1"/>
</dbReference>
<dbReference type="OrthoDB" id="245150at2759"/>
<dbReference type="eggNOG" id="ENOG502QXCU">
    <property type="taxonomic scope" value="Eukaryota"/>
</dbReference>
<dbReference type="GO" id="GO:0071985">
    <property type="term" value="P:multivesicular body sorting pathway"/>
    <property type="evidence" value="ECO:0007669"/>
    <property type="project" value="InterPro"/>
</dbReference>
<evidence type="ECO:0000313" key="2">
    <source>
        <dbReference type="Proteomes" id="UP000031512"/>
    </source>
</evidence>
<reference evidence="1 2" key="1">
    <citation type="journal article" date="2012" name="BMC Genomics">
        <title>Comparative genomic analysis and phylogenetic position of Theileria equi.</title>
        <authorList>
            <person name="Kappmeyer L.S."/>
            <person name="Thiagarajan M."/>
            <person name="Herndon D.R."/>
            <person name="Ramsay J.D."/>
            <person name="Caler E."/>
            <person name="Djikeng A."/>
            <person name="Gillespie J.J."/>
            <person name="Lau A.O."/>
            <person name="Roalson E.H."/>
            <person name="Silva J.C."/>
            <person name="Silva M.G."/>
            <person name="Suarez C.E."/>
            <person name="Ueti M.W."/>
            <person name="Nene V.M."/>
            <person name="Mealey R.H."/>
            <person name="Knowles D.P."/>
            <person name="Brayton K.A."/>
        </authorList>
    </citation>
    <scope>NUCLEOTIDE SEQUENCE [LARGE SCALE GENOMIC DNA]</scope>
    <source>
        <strain evidence="1 2">WA</strain>
    </source>
</reference>
<protein>
    <recommendedName>
        <fullName evidence="3">ESCRT-II complex subunit VPS25</fullName>
    </recommendedName>
</protein>
<sequence length="255" mass="29123">MENDFTHEAFVNFPPLYTEQINDTTLGKQLEIWWRIINKEVLSKGINTLGIGSVDSPPFKNDGIGRGVNVTFLALILEYLADRGIAFYLHPIEVFCTQNKCTVWGALFINKRYKESNLYQCSNLYSQKLKSSSAMEDKNDPQKSKDSQDIEKLKKRRDSIIESNYNFGIFSCTVRGMCEAVMECIKLQCTSRDIETVYHLFYNKSDWNEGLNNIPEPHLAFILSTLAYETKISISCNQSVSVNTLTNKQVGIQLI</sequence>
<dbReference type="AlphaFoldDB" id="L1LDJ7"/>
<dbReference type="Proteomes" id="UP000031512">
    <property type="component" value="Unassembled WGS sequence"/>
</dbReference>
<dbReference type="InterPro" id="IPR008570">
    <property type="entry name" value="ESCRT-II_cplx_Vps25-sub"/>
</dbReference>
<accession>L1LDJ7</accession>
<evidence type="ECO:0008006" key="3">
    <source>
        <dbReference type="Google" id="ProtNLM"/>
    </source>
</evidence>
<dbReference type="KEGG" id="beq:BEWA_053650"/>
<dbReference type="GO" id="GO:0000814">
    <property type="term" value="C:ESCRT II complex"/>
    <property type="evidence" value="ECO:0007669"/>
    <property type="project" value="InterPro"/>
</dbReference>
<dbReference type="GeneID" id="15802917"/>
<comment type="caution">
    <text evidence="1">The sequence shown here is derived from an EMBL/GenBank/DDBJ whole genome shotgun (WGS) entry which is preliminary data.</text>
</comment>
<dbReference type="InterPro" id="IPR014041">
    <property type="entry name" value="ESCRT-II_cplx_Vps25-sub_N"/>
</dbReference>
<keyword evidence="2" id="KW-1185">Reference proteome</keyword>
<dbReference type="Pfam" id="PF05871">
    <property type="entry name" value="ESCRT-II"/>
    <property type="match status" value="1"/>
</dbReference>
<organism evidence="1 2">
    <name type="scientific">Theileria equi strain WA</name>
    <dbReference type="NCBI Taxonomy" id="1537102"/>
    <lineage>
        <taxon>Eukaryota</taxon>
        <taxon>Sar</taxon>
        <taxon>Alveolata</taxon>
        <taxon>Apicomplexa</taxon>
        <taxon>Aconoidasida</taxon>
        <taxon>Piroplasmida</taxon>
        <taxon>Theileriidae</taxon>
        <taxon>Theileria</taxon>
    </lineage>
</organism>
<gene>
    <name evidence="1" type="ORF">BEWA_053650</name>
</gene>